<reference evidence="1 2" key="1">
    <citation type="submission" date="2020-08" db="EMBL/GenBank/DDBJ databases">
        <title>Functional genomics of gut bacteria from endangered species of beetles.</title>
        <authorList>
            <person name="Carlos-Shanley C."/>
        </authorList>
    </citation>
    <scope>NUCLEOTIDE SEQUENCE [LARGE SCALE GENOMIC DNA]</scope>
    <source>
        <strain evidence="1 2">S00239</strain>
    </source>
</reference>
<dbReference type="AlphaFoldDB" id="A0A840L749"/>
<evidence type="ECO:0000313" key="1">
    <source>
        <dbReference type="EMBL" id="MBB4844000.1"/>
    </source>
</evidence>
<proteinExistence type="predicted"/>
<evidence type="ECO:0000313" key="2">
    <source>
        <dbReference type="Proteomes" id="UP000562027"/>
    </source>
</evidence>
<protein>
    <submittedName>
        <fullName evidence="1">Putative nuclease of putative toxin-antitoxin system</fullName>
    </submittedName>
</protein>
<dbReference type="RefSeq" id="WP_221439573.1">
    <property type="nucleotide sequence ID" value="NZ_JACHLP010000005.1"/>
</dbReference>
<dbReference type="EMBL" id="JACHLP010000005">
    <property type="protein sequence ID" value="MBB4844000.1"/>
    <property type="molecule type" value="Genomic_DNA"/>
</dbReference>
<accession>A0A840L749</accession>
<gene>
    <name evidence="1" type="ORF">HNP55_002536</name>
</gene>
<name>A0A840L749_9BURK</name>
<organism evidence="1 2">
    <name type="scientific">Roseateles oligotrophus</name>
    <dbReference type="NCBI Taxonomy" id="1769250"/>
    <lineage>
        <taxon>Bacteria</taxon>
        <taxon>Pseudomonadati</taxon>
        <taxon>Pseudomonadota</taxon>
        <taxon>Betaproteobacteria</taxon>
        <taxon>Burkholderiales</taxon>
        <taxon>Sphaerotilaceae</taxon>
        <taxon>Roseateles</taxon>
    </lineage>
</organism>
<comment type="caution">
    <text evidence="1">The sequence shown here is derived from an EMBL/GenBank/DDBJ whole genome shotgun (WGS) entry which is preliminary data.</text>
</comment>
<keyword evidence="2" id="KW-1185">Reference proteome</keyword>
<sequence length="114" mass="12346">MSASPPMRLLLDECVPARLKRSLPLHQVSTVVQQGWSGVKNGKLLALAAEGFDAFITVDKNLPYQQNRSALPVAVLVLDAVSNELPYLLPLLPVLETALAKLQPGTYVLLQAET</sequence>
<dbReference type="Proteomes" id="UP000562027">
    <property type="component" value="Unassembled WGS sequence"/>
</dbReference>